<dbReference type="AlphaFoldDB" id="A0A0M2V609"/>
<dbReference type="RefSeq" id="WP_046557874.1">
    <property type="nucleotide sequence ID" value="NZ_LAHO01000011.1"/>
</dbReference>
<evidence type="ECO:0000313" key="1">
    <source>
        <dbReference type="EMBL" id="KKO45085.1"/>
    </source>
</evidence>
<protein>
    <submittedName>
        <fullName evidence="1">Uncharacterized protein</fullName>
    </submittedName>
</protein>
<organism evidence="1 2">
    <name type="scientific">Arsukibacterium ikkense</name>
    <dbReference type="NCBI Taxonomy" id="336831"/>
    <lineage>
        <taxon>Bacteria</taxon>
        <taxon>Pseudomonadati</taxon>
        <taxon>Pseudomonadota</taxon>
        <taxon>Gammaproteobacteria</taxon>
        <taxon>Chromatiales</taxon>
        <taxon>Chromatiaceae</taxon>
        <taxon>Arsukibacterium</taxon>
    </lineage>
</organism>
<dbReference type="EMBL" id="LAHO01000011">
    <property type="protein sequence ID" value="KKO45085.1"/>
    <property type="molecule type" value="Genomic_DNA"/>
</dbReference>
<comment type="caution">
    <text evidence="1">The sequence shown here is derived from an EMBL/GenBank/DDBJ whole genome shotgun (WGS) entry which is preliminary data.</text>
</comment>
<dbReference type="Proteomes" id="UP000034228">
    <property type="component" value="Unassembled WGS sequence"/>
</dbReference>
<sequence length="475" mass="55257">MKKTAKSSVMVYRLERLLASLYANDEHCFFQRSKTFFAHYRQQQKTLHQAEQHWQQLQTLQTASQAERLQARQRYSELQYQDEKARLQRWADLQMLAEQLLQLSEGENNNETLVFSARLLGCLQIMVPTAKRQRELVQFAYKPLYRAVLTLRLLDHLLAQHMLHDPTLQGHYQARSRLTPDDCPYRQHVQLPIVMAVLLQDIGLLHPEATSIIQGELAQFDPGRALSMQERQQLLQVSNDASLALLQQGFGITPYKGNDKVERDHYFAAQQQRLKWLSQLLQLNPGDKTLFGSVLKVPQVYTSIVLPGRQRFNYALLPKAALLMREGAKRNEYNGLLVDQLLRITGLFPQGYGVVFAPLGGDQQPLDRYEFAIVNGLYPQKPEQPNCRVVSRQQQYRNTGLDISLQTDYNLYFKVARQRLEVLPEHRLKALLNALYQDGEARYLRKLLPRCWQPEQFFHEPAHQNLWQNATLKQN</sequence>
<name>A0A0M2V609_9GAMM</name>
<dbReference type="OrthoDB" id="5751334at2"/>
<proteinExistence type="predicted"/>
<keyword evidence="2" id="KW-1185">Reference proteome</keyword>
<gene>
    <name evidence="1" type="ORF">WG68_11625</name>
</gene>
<accession>A0A0M2V609</accession>
<reference evidence="1 2" key="1">
    <citation type="submission" date="2015-03" db="EMBL/GenBank/DDBJ databases">
        <title>Draft genome sequences of two protease-producing strains of Arsukibacterium isolated from two cold and alkaline environments.</title>
        <authorList>
            <person name="Lylloff J.E."/>
            <person name="Skov L.B."/>
            <person name="Jepsen M."/>
            <person name="Hallin P.F."/>
            <person name="Sorensen S.J."/>
            <person name="Stougaard P."/>
            <person name="Glaring M.A."/>
        </authorList>
    </citation>
    <scope>NUCLEOTIDE SEQUENCE [LARGE SCALE GENOMIC DNA]</scope>
    <source>
        <strain evidence="1 2">GCM72</strain>
    </source>
</reference>
<evidence type="ECO:0000313" key="2">
    <source>
        <dbReference type="Proteomes" id="UP000034228"/>
    </source>
</evidence>